<dbReference type="EMBL" id="CAJHUB010000677">
    <property type="protein sequence ID" value="CAD7676529.1"/>
    <property type="molecule type" value="Genomic_DNA"/>
</dbReference>
<dbReference type="Proteomes" id="UP000645828">
    <property type="component" value="Unassembled WGS sequence"/>
</dbReference>
<gene>
    <name evidence="2" type="ORF">NYPRO_LOCUS9324</name>
</gene>
<protein>
    <submittedName>
        <fullName evidence="2">(raccoon dog) hypothetical protein</fullName>
    </submittedName>
</protein>
<evidence type="ECO:0000256" key="1">
    <source>
        <dbReference type="SAM" id="Coils"/>
    </source>
</evidence>
<evidence type="ECO:0000313" key="3">
    <source>
        <dbReference type="Proteomes" id="UP000645828"/>
    </source>
</evidence>
<accession>A0A811YJ54</accession>
<proteinExistence type="predicted"/>
<keyword evidence="1" id="KW-0175">Coiled coil</keyword>
<name>A0A811YJ54_NYCPR</name>
<dbReference type="InterPro" id="IPR036658">
    <property type="entry name" value="CPI-17_sf"/>
</dbReference>
<dbReference type="AlphaFoldDB" id="A0A811YJ54"/>
<feature type="coiled-coil region" evidence="1">
    <location>
        <begin position="73"/>
        <end position="107"/>
    </location>
</feature>
<dbReference type="Gene3D" id="1.10.150.220">
    <property type="entry name" value="CPI-17"/>
    <property type="match status" value="1"/>
</dbReference>
<dbReference type="SUPFAM" id="SSF81790">
    <property type="entry name" value="Myosin phosphatase inhibitor 17kDa protein, CPI-17"/>
    <property type="match status" value="1"/>
</dbReference>
<dbReference type="GO" id="GO:0005737">
    <property type="term" value="C:cytoplasm"/>
    <property type="evidence" value="ECO:0007669"/>
    <property type="project" value="InterPro"/>
</dbReference>
<sequence>MTLKIQVGIWLYGSESYVGIKHFIYPLPGRAGVQWWQCKEGLKVHVRPQAPPRAAVKGSGGSDDEGPYNHKELWNLKELLEQLTHLYDCQEEEIPELETDMDELLDTERDDAWMAKVKSHRVDLKTY</sequence>
<comment type="caution">
    <text evidence="2">The sequence shown here is derived from an EMBL/GenBank/DDBJ whole genome shotgun (WGS) entry which is preliminary data.</text>
</comment>
<evidence type="ECO:0000313" key="2">
    <source>
        <dbReference type="EMBL" id="CAD7676529.1"/>
    </source>
</evidence>
<reference evidence="2" key="1">
    <citation type="submission" date="2020-12" db="EMBL/GenBank/DDBJ databases">
        <authorList>
            <consortium name="Molecular Ecology Group"/>
        </authorList>
    </citation>
    <scope>NUCLEOTIDE SEQUENCE</scope>
    <source>
        <strain evidence="2">TBG_1078</strain>
    </source>
</reference>
<keyword evidence="3" id="KW-1185">Reference proteome</keyword>
<organism evidence="2 3">
    <name type="scientific">Nyctereutes procyonoides</name>
    <name type="common">Raccoon dog</name>
    <name type="synonym">Canis procyonoides</name>
    <dbReference type="NCBI Taxonomy" id="34880"/>
    <lineage>
        <taxon>Eukaryota</taxon>
        <taxon>Metazoa</taxon>
        <taxon>Chordata</taxon>
        <taxon>Craniata</taxon>
        <taxon>Vertebrata</taxon>
        <taxon>Euteleostomi</taxon>
        <taxon>Mammalia</taxon>
        <taxon>Eutheria</taxon>
        <taxon>Laurasiatheria</taxon>
        <taxon>Carnivora</taxon>
        <taxon>Caniformia</taxon>
        <taxon>Canidae</taxon>
        <taxon>Nyctereutes</taxon>
    </lineage>
</organism>